<dbReference type="InterPro" id="IPR039420">
    <property type="entry name" value="WalR-like"/>
</dbReference>
<keyword evidence="2" id="KW-0902">Two-component regulatory system</keyword>
<dbReference type="PANTHER" id="PTHR48111:SF21">
    <property type="entry name" value="DNA-BINDING DUAL MASTER TRANSCRIPTIONAL REGULATOR RPAA"/>
    <property type="match status" value="1"/>
</dbReference>
<keyword evidence="11" id="KW-1185">Reference proteome</keyword>
<dbReference type="Pfam" id="PF00486">
    <property type="entry name" value="Trans_reg_C"/>
    <property type="match status" value="1"/>
</dbReference>
<dbReference type="PROSITE" id="PS51755">
    <property type="entry name" value="OMPR_PHOB"/>
    <property type="match status" value="1"/>
</dbReference>
<sequence>MPSVLIVDDERDLVSLLDFNLRQAGFETLLAQSGEEALGWLRRRVPDLILLDLMLPDVSGVEICRKVKTDPRTRAVPVVMLTARSDEVDRVVGFELGADDYVTKPFSVRELVLRVKAVLRRAAAAPAEQRPPSEVGPIRVDLEAHRCFVDGAEVELTALEFKLLTTFMARLGRVQSRDQLLTDVWEMSAEVETRTVDTHVKRLREKLGSARELLETVRGVGYRLVAPGAGA</sequence>
<feature type="DNA-binding region" description="OmpR/PhoB-type" evidence="7">
    <location>
        <begin position="130"/>
        <end position="226"/>
    </location>
</feature>
<keyword evidence="5" id="KW-0804">Transcription</keyword>
<dbReference type="PROSITE" id="PS50110">
    <property type="entry name" value="RESPONSE_REGULATORY"/>
    <property type="match status" value="1"/>
</dbReference>
<evidence type="ECO:0000313" key="11">
    <source>
        <dbReference type="Proteomes" id="UP001162734"/>
    </source>
</evidence>
<feature type="domain" description="Response regulatory" evidence="8">
    <location>
        <begin position="3"/>
        <end position="119"/>
    </location>
</feature>
<evidence type="ECO:0000313" key="10">
    <source>
        <dbReference type="EMBL" id="BDG09333.1"/>
    </source>
</evidence>
<organism evidence="10 11">
    <name type="scientific">Anaeromyxobacter paludicola</name>
    <dbReference type="NCBI Taxonomy" id="2918171"/>
    <lineage>
        <taxon>Bacteria</taxon>
        <taxon>Pseudomonadati</taxon>
        <taxon>Myxococcota</taxon>
        <taxon>Myxococcia</taxon>
        <taxon>Myxococcales</taxon>
        <taxon>Cystobacterineae</taxon>
        <taxon>Anaeromyxobacteraceae</taxon>
        <taxon>Anaeromyxobacter</taxon>
    </lineage>
</organism>
<dbReference type="InterPro" id="IPR001867">
    <property type="entry name" value="OmpR/PhoB-type_DNA-bd"/>
</dbReference>
<proteinExistence type="predicted"/>
<evidence type="ECO:0000256" key="7">
    <source>
        <dbReference type="PROSITE-ProRule" id="PRU01091"/>
    </source>
</evidence>
<dbReference type="InterPro" id="IPR036388">
    <property type="entry name" value="WH-like_DNA-bd_sf"/>
</dbReference>
<reference evidence="11" key="1">
    <citation type="journal article" date="2022" name="Int. J. Syst. Evol. Microbiol.">
        <title>Anaeromyxobacter oryzae sp. nov., Anaeromyxobacter diazotrophicus sp. nov. and Anaeromyxobacter paludicola sp. nov., isolated from paddy soils.</title>
        <authorList>
            <person name="Itoh H."/>
            <person name="Xu Z."/>
            <person name="Mise K."/>
            <person name="Masuda Y."/>
            <person name="Ushijima N."/>
            <person name="Hayakawa C."/>
            <person name="Shiratori Y."/>
            <person name="Senoo K."/>
        </authorList>
    </citation>
    <scope>NUCLEOTIDE SEQUENCE [LARGE SCALE GENOMIC DNA]</scope>
    <source>
        <strain evidence="11">Red630</strain>
    </source>
</reference>
<evidence type="ECO:0000256" key="5">
    <source>
        <dbReference type="ARBA" id="ARBA00023163"/>
    </source>
</evidence>
<keyword evidence="4 7" id="KW-0238">DNA-binding</keyword>
<dbReference type="InterPro" id="IPR011006">
    <property type="entry name" value="CheY-like_superfamily"/>
</dbReference>
<dbReference type="CDD" id="cd00383">
    <property type="entry name" value="trans_reg_C"/>
    <property type="match status" value="1"/>
</dbReference>
<keyword evidence="3" id="KW-0805">Transcription regulation</keyword>
<dbReference type="Proteomes" id="UP001162734">
    <property type="component" value="Chromosome"/>
</dbReference>
<evidence type="ECO:0000256" key="6">
    <source>
        <dbReference type="PROSITE-ProRule" id="PRU00169"/>
    </source>
</evidence>
<protein>
    <submittedName>
        <fullName evidence="10">DNA-binding response regulator</fullName>
    </submittedName>
</protein>
<dbReference type="SMART" id="SM00448">
    <property type="entry name" value="REC"/>
    <property type="match status" value="1"/>
</dbReference>
<evidence type="ECO:0000256" key="2">
    <source>
        <dbReference type="ARBA" id="ARBA00023012"/>
    </source>
</evidence>
<dbReference type="RefSeq" id="WP_248341460.1">
    <property type="nucleotide sequence ID" value="NZ_AP025592.1"/>
</dbReference>
<evidence type="ECO:0000256" key="4">
    <source>
        <dbReference type="ARBA" id="ARBA00023125"/>
    </source>
</evidence>
<dbReference type="Gene3D" id="3.40.50.2300">
    <property type="match status" value="1"/>
</dbReference>
<dbReference type="Pfam" id="PF00072">
    <property type="entry name" value="Response_reg"/>
    <property type="match status" value="1"/>
</dbReference>
<dbReference type="Gene3D" id="6.10.250.690">
    <property type="match status" value="1"/>
</dbReference>
<feature type="modified residue" description="4-aspartylphosphate" evidence="6">
    <location>
        <position position="52"/>
    </location>
</feature>
<dbReference type="GO" id="GO:0003677">
    <property type="term" value="F:DNA binding"/>
    <property type="evidence" value="ECO:0007669"/>
    <property type="project" value="UniProtKB-KW"/>
</dbReference>
<keyword evidence="1 6" id="KW-0597">Phosphoprotein</keyword>
<dbReference type="Gene3D" id="1.10.10.10">
    <property type="entry name" value="Winged helix-like DNA-binding domain superfamily/Winged helix DNA-binding domain"/>
    <property type="match status" value="1"/>
</dbReference>
<accession>A0ABN6NAK6</accession>
<dbReference type="SUPFAM" id="SSF46894">
    <property type="entry name" value="C-terminal effector domain of the bipartite response regulators"/>
    <property type="match status" value="1"/>
</dbReference>
<dbReference type="InterPro" id="IPR016032">
    <property type="entry name" value="Sig_transdc_resp-reg_C-effctor"/>
</dbReference>
<evidence type="ECO:0000259" key="9">
    <source>
        <dbReference type="PROSITE" id="PS51755"/>
    </source>
</evidence>
<evidence type="ECO:0000256" key="3">
    <source>
        <dbReference type="ARBA" id="ARBA00023015"/>
    </source>
</evidence>
<name>A0ABN6NAK6_9BACT</name>
<dbReference type="InterPro" id="IPR001789">
    <property type="entry name" value="Sig_transdc_resp-reg_receiver"/>
</dbReference>
<evidence type="ECO:0000256" key="1">
    <source>
        <dbReference type="ARBA" id="ARBA00022553"/>
    </source>
</evidence>
<dbReference type="SUPFAM" id="SSF52172">
    <property type="entry name" value="CheY-like"/>
    <property type="match status" value="1"/>
</dbReference>
<gene>
    <name evidence="10" type="primary">phoB</name>
    <name evidence="10" type="ORF">AMPC_24460</name>
</gene>
<dbReference type="PANTHER" id="PTHR48111">
    <property type="entry name" value="REGULATOR OF RPOS"/>
    <property type="match status" value="1"/>
</dbReference>
<evidence type="ECO:0000259" key="8">
    <source>
        <dbReference type="PROSITE" id="PS50110"/>
    </source>
</evidence>
<dbReference type="SMART" id="SM00862">
    <property type="entry name" value="Trans_reg_C"/>
    <property type="match status" value="1"/>
</dbReference>
<feature type="domain" description="OmpR/PhoB-type" evidence="9">
    <location>
        <begin position="130"/>
        <end position="226"/>
    </location>
</feature>
<dbReference type="EMBL" id="AP025592">
    <property type="protein sequence ID" value="BDG09333.1"/>
    <property type="molecule type" value="Genomic_DNA"/>
</dbReference>